<keyword evidence="2" id="KW-1185">Reference proteome</keyword>
<organism evidence="1 2">
    <name type="scientific">Vagococcus martis</name>
    <dbReference type="NCBI Taxonomy" id="1768210"/>
    <lineage>
        <taxon>Bacteria</taxon>
        <taxon>Bacillati</taxon>
        <taxon>Bacillota</taxon>
        <taxon>Bacilli</taxon>
        <taxon>Lactobacillales</taxon>
        <taxon>Enterococcaceae</taxon>
        <taxon>Vagococcus</taxon>
    </lineage>
</organism>
<protein>
    <submittedName>
        <fullName evidence="1">Uncharacterized protein</fullName>
    </submittedName>
</protein>
<dbReference type="AlphaFoldDB" id="A0A1V4DJV1"/>
<evidence type="ECO:0000313" key="1">
    <source>
        <dbReference type="EMBL" id="OPF88795.1"/>
    </source>
</evidence>
<accession>A0A1V4DJV1</accession>
<reference evidence="1 2" key="1">
    <citation type="submission" date="2017-02" db="EMBL/GenBank/DDBJ databases">
        <title>Vagococcus cremeus sp. nov., isolated from the small intestine of a marten, Martes flavigula.</title>
        <authorList>
            <person name="Tak E.J."/>
            <person name="Bae J.-W."/>
        </authorList>
    </citation>
    <scope>NUCLEOTIDE SEQUENCE [LARGE SCALE GENOMIC DNA]</scope>
    <source>
        <strain evidence="1 2">D7T301</strain>
    </source>
</reference>
<gene>
    <name evidence="1" type="ORF">BW731_11750</name>
</gene>
<dbReference type="Proteomes" id="UP000189970">
    <property type="component" value="Unassembled WGS sequence"/>
</dbReference>
<sequence>MKMDKCKLVILMEMLTDSGDIIVYAMTSKGELKATTVASPEKKSYCALIASLPLKYLFDKIQLSKKCLFILFVHK</sequence>
<dbReference type="EMBL" id="MVAB01000001">
    <property type="protein sequence ID" value="OPF88795.1"/>
    <property type="molecule type" value="Genomic_DNA"/>
</dbReference>
<name>A0A1V4DJV1_9ENTE</name>
<dbReference type="RefSeq" id="WP_079348387.1">
    <property type="nucleotide sequence ID" value="NZ_MVAB01000001.1"/>
</dbReference>
<proteinExistence type="predicted"/>
<evidence type="ECO:0000313" key="2">
    <source>
        <dbReference type="Proteomes" id="UP000189970"/>
    </source>
</evidence>
<comment type="caution">
    <text evidence="1">The sequence shown here is derived from an EMBL/GenBank/DDBJ whole genome shotgun (WGS) entry which is preliminary data.</text>
</comment>